<name>A0A4S2N705_9PEZI</name>
<dbReference type="Proteomes" id="UP000298138">
    <property type="component" value="Unassembled WGS sequence"/>
</dbReference>
<accession>A0A4S2N705</accession>
<protein>
    <submittedName>
        <fullName evidence="2">Uncharacterized protein</fullName>
    </submittedName>
</protein>
<evidence type="ECO:0000313" key="3">
    <source>
        <dbReference type="Proteomes" id="UP000298138"/>
    </source>
</evidence>
<dbReference type="OrthoDB" id="5327145at2759"/>
<evidence type="ECO:0000256" key="1">
    <source>
        <dbReference type="SAM" id="MobiDB-lite"/>
    </source>
</evidence>
<keyword evidence="3" id="KW-1185">Reference proteome</keyword>
<dbReference type="EMBL" id="ML220112">
    <property type="protein sequence ID" value="TGZ85080.1"/>
    <property type="molecule type" value="Genomic_DNA"/>
</dbReference>
<evidence type="ECO:0000313" key="2">
    <source>
        <dbReference type="EMBL" id="TGZ85080.1"/>
    </source>
</evidence>
<organism evidence="2 3">
    <name type="scientific">Ascodesmis nigricans</name>
    <dbReference type="NCBI Taxonomy" id="341454"/>
    <lineage>
        <taxon>Eukaryota</taxon>
        <taxon>Fungi</taxon>
        <taxon>Dikarya</taxon>
        <taxon>Ascomycota</taxon>
        <taxon>Pezizomycotina</taxon>
        <taxon>Pezizomycetes</taxon>
        <taxon>Pezizales</taxon>
        <taxon>Ascodesmidaceae</taxon>
        <taxon>Ascodesmis</taxon>
    </lineage>
</organism>
<feature type="compositionally biased region" description="Low complexity" evidence="1">
    <location>
        <begin position="227"/>
        <end position="240"/>
    </location>
</feature>
<feature type="compositionally biased region" description="Low complexity" evidence="1">
    <location>
        <begin position="269"/>
        <end position="284"/>
    </location>
</feature>
<sequence>MFAINKENLVLQAPPHGGKASNANPKTPGPQKLHPKTPFKIPAGNDENVAGNTANPKTGKKMGMMAQQFITPAPGPRQVLGRKTTNAKARNLAPMDGDLGGSLKPKTPGSSLRPLKSKLTVAHDPEAAIQEEDDIPDIEYIPPRSEEPPLVPDILDPIDYDFINQNLMRGCYRSYLSGVDDNGKTRTQRLLEKSERLENEALDKETALLLADLQNGLQPPPRRTIKAKPSTKPSSASSRLAPPPPRQPFSSHNITTVRHMPREGERIRSSSTSRASSRPTSRTSSHVRQSSTSP</sequence>
<reference evidence="2 3" key="1">
    <citation type="submission" date="2019-04" db="EMBL/GenBank/DDBJ databases">
        <title>Comparative genomics and transcriptomics to analyze fruiting body development in filamentous ascomycetes.</title>
        <authorList>
            <consortium name="DOE Joint Genome Institute"/>
            <person name="Lutkenhaus R."/>
            <person name="Traeger S."/>
            <person name="Breuer J."/>
            <person name="Kuo A."/>
            <person name="Lipzen A."/>
            <person name="Pangilinan J."/>
            <person name="Dilworth D."/>
            <person name="Sandor L."/>
            <person name="Poggeler S."/>
            <person name="Barry K."/>
            <person name="Grigoriev I.V."/>
            <person name="Nowrousian M."/>
        </authorList>
    </citation>
    <scope>NUCLEOTIDE SEQUENCE [LARGE SCALE GENOMIC DNA]</scope>
    <source>
        <strain evidence="2 3">CBS 389.68</strain>
    </source>
</reference>
<feature type="region of interest" description="Disordered" evidence="1">
    <location>
        <begin position="91"/>
        <end position="114"/>
    </location>
</feature>
<gene>
    <name evidence="2" type="ORF">EX30DRAFT_15891</name>
</gene>
<dbReference type="InParanoid" id="A0A4S2N705"/>
<feature type="region of interest" description="Disordered" evidence="1">
    <location>
        <begin position="213"/>
        <end position="294"/>
    </location>
</feature>
<dbReference type="AlphaFoldDB" id="A0A4S2N705"/>
<proteinExistence type="predicted"/>
<feature type="region of interest" description="Disordered" evidence="1">
    <location>
        <begin position="1"/>
        <end position="60"/>
    </location>
</feature>